<keyword evidence="1" id="KW-0805">Transcription regulation</keyword>
<reference evidence="5" key="1">
    <citation type="submission" date="2021-05" db="EMBL/GenBank/DDBJ databases">
        <title>Whole genome sequence of Curtobacterium flaccumfaciens pv. flaccumfaciens strain CFBP 3417.</title>
        <authorList>
            <person name="Osdaghi E."/>
            <person name="Taghouti G."/>
            <person name="Portier P."/>
            <person name="Fazliarab A."/>
            <person name="Taghavi S.M."/>
            <person name="Briand M."/>
            <person name="Le-Saux M."/>
            <person name="Jacques M.-A."/>
        </authorList>
    </citation>
    <scope>NUCLEOTIDE SEQUENCE</scope>
    <source>
        <strain evidence="5">CFBP 3417</strain>
    </source>
</reference>
<accession>A0A9Q2VZZ4</accession>
<dbReference type="GO" id="GO:0003700">
    <property type="term" value="F:DNA-binding transcription factor activity"/>
    <property type="evidence" value="ECO:0007669"/>
    <property type="project" value="TreeGrafter"/>
</dbReference>
<evidence type="ECO:0000256" key="2">
    <source>
        <dbReference type="ARBA" id="ARBA00023125"/>
    </source>
</evidence>
<keyword evidence="2" id="KW-0238">DNA-binding</keyword>
<dbReference type="GeneID" id="99623344"/>
<dbReference type="RefSeq" id="WP_017885678.1">
    <property type="nucleotide sequence ID" value="NZ_JAHEWX010000002.1"/>
</dbReference>
<evidence type="ECO:0000259" key="4">
    <source>
        <dbReference type="Pfam" id="PF00440"/>
    </source>
</evidence>
<dbReference type="GO" id="GO:0000976">
    <property type="term" value="F:transcription cis-regulatory region binding"/>
    <property type="evidence" value="ECO:0007669"/>
    <property type="project" value="TreeGrafter"/>
</dbReference>
<evidence type="ECO:0000313" key="5">
    <source>
        <dbReference type="EMBL" id="MBT1540722.1"/>
    </source>
</evidence>
<dbReference type="Gene3D" id="1.10.357.10">
    <property type="entry name" value="Tetracycline Repressor, domain 2"/>
    <property type="match status" value="1"/>
</dbReference>
<evidence type="ECO:0000256" key="3">
    <source>
        <dbReference type="ARBA" id="ARBA00023163"/>
    </source>
</evidence>
<dbReference type="InterPro" id="IPR001647">
    <property type="entry name" value="HTH_TetR"/>
</dbReference>
<evidence type="ECO:0000256" key="1">
    <source>
        <dbReference type="ARBA" id="ARBA00023015"/>
    </source>
</evidence>
<protein>
    <submittedName>
        <fullName evidence="5">TetR/AcrR family transcriptional regulator</fullName>
    </submittedName>
</protein>
<dbReference type="PANTHER" id="PTHR30055">
    <property type="entry name" value="HTH-TYPE TRANSCRIPTIONAL REGULATOR RUTR"/>
    <property type="match status" value="1"/>
</dbReference>
<proteinExistence type="predicted"/>
<sequence length="217" mass="23435">MNQRQQAKTRTREQIIEAAAAVFASHGYAGTSFARVAAAMDRPKSAIGYHVFSSKHELAFAVIERQQARWAVIDSLITQPEGLEHLLVMLTSACSDAIRCPVAAGAIRLSHELRGAGEVIPRVFTWDDYVRRHLSASSGGVGPATDPEWARAADLVLTSTFGVMWARTSARLTRDTEGQLRDLWAALFTGLGLPGVHGLLEQVEPVRVGGHPATPGD</sequence>
<feature type="domain" description="HTH tetR-type" evidence="4">
    <location>
        <begin position="15"/>
        <end position="62"/>
    </location>
</feature>
<comment type="caution">
    <text evidence="5">The sequence shown here is derived from an EMBL/GenBank/DDBJ whole genome shotgun (WGS) entry which is preliminary data.</text>
</comment>
<evidence type="ECO:0000313" key="6">
    <source>
        <dbReference type="Proteomes" id="UP000709437"/>
    </source>
</evidence>
<dbReference type="AlphaFoldDB" id="A0A9Q2VZZ4"/>
<dbReference type="SUPFAM" id="SSF46689">
    <property type="entry name" value="Homeodomain-like"/>
    <property type="match status" value="1"/>
</dbReference>
<keyword evidence="3" id="KW-0804">Transcription</keyword>
<dbReference type="Pfam" id="PF00440">
    <property type="entry name" value="TetR_N"/>
    <property type="match status" value="1"/>
</dbReference>
<dbReference type="InterPro" id="IPR050109">
    <property type="entry name" value="HTH-type_TetR-like_transc_reg"/>
</dbReference>
<dbReference type="Proteomes" id="UP000709437">
    <property type="component" value="Unassembled WGS sequence"/>
</dbReference>
<organism evidence="5 6">
    <name type="scientific">Curtobacterium flaccumfaciens pv. flaccumfaciens</name>
    <dbReference type="NCBI Taxonomy" id="138532"/>
    <lineage>
        <taxon>Bacteria</taxon>
        <taxon>Bacillati</taxon>
        <taxon>Actinomycetota</taxon>
        <taxon>Actinomycetes</taxon>
        <taxon>Micrococcales</taxon>
        <taxon>Microbacteriaceae</taxon>
        <taxon>Curtobacterium</taxon>
    </lineage>
</organism>
<gene>
    <name evidence="5" type="ORF">KK103_03030</name>
</gene>
<dbReference type="InterPro" id="IPR009057">
    <property type="entry name" value="Homeodomain-like_sf"/>
</dbReference>
<dbReference type="PANTHER" id="PTHR30055:SF234">
    <property type="entry name" value="HTH-TYPE TRANSCRIPTIONAL REGULATOR BETI"/>
    <property type="match status" value="1"/>
</dbReference>
<name>A0A9Q2VZZ4_9MICO</name>
<dbReference type="EMBL" id="JAHEWX010000002">
    <property type="protein sequence ID" value="MBT1540722.1"/>
    <property type="molecule type" value="Genomic_DNA"/>
</dbReference>